<evidence type="ECO:0000313" key="4">
    <source>
        <dbReference type="Proteomes" id="UP001237642"/>
    </source>
</evidence>
<comment type="caution">
    <text evidence="3">The sequence shown here is derived from an EMBL/GenBank/DDBJ whole genome shotgun (WGS) entry which is preliminary data.</text>
</comment>
<keyword evidence="4" id="KW-1185">Reference proteome</keyword>
<name>A0AAD8M0Z5_9APIA</name>
<protein>
    <recommendedName>
        <fullName evidence="5">F-box domain-containing protein</fullName>
    </recommendedName>
</protein>
<reference evidence="3" key="1">
    <citation type="submission" date="2023-02" db="EMBL/GenBank/DDBJ databases">
        <title>Genome of toxic invasive species Heracleum sosnowskyi carries increased number of genes despite the absence of recent whole-genome duplications.</title>
        <authorList>
            <person name="Schelkunov M."/>
            <person name="Shtratnikova V."/>
            <person name="Makarenko M."/>
            <person name="Klepikova A."/>
            <person name="Omelchenko D."/>
            <person name="Novikova G."/>
            <person name="Obukhova E."/>
            <person name="Bogdanov V."/>
            <person name="Penin A."/>
            <person name="Logacheva M."/>
        </authorList>
    </citation>
    <scope>NUCLEOTIDE SEQUENCE</scope>
    <source>
        <strain evidence="3">Hsosn_3</strain>
        <tissue evidence="3">Leaf</tissue>
    </source>
</reference>
<feature type="domain" description="F-box" evidence="1">
    <location>
        <begin position="101"/>
        <end position="131"/>
    </location>
</feature>
<dbReference type="Proteomes" id="UP001237642">
    <property type="component" value="Unassembled WGS sequence"/>
</dbReference>
<evidence type="ECO:0000313" key="3">
    <source>
        <dbReference type="EMBL" id="KAK1355562.1"/>
    </source>
</evidence>
<dbReference type="InterPro" id="IPR005174">
    <property type="entry name" value="KIB1-4_b-propeller"/>
</dbReference>
<accession>A0AAD8M0Z5</accession>
<proteinExistence type="predicted"/>
<gene>
    <name evidence="3" type="ORF">POM88_048818</name>
</gene>
<dbReference type="SUPFAM" id="SSF81383">
    <property type="entry name" value="F-box domain"/>
    <property type="match status" value="1"/>
</dbReference>
<dbReference type="Pfam" id="PF00646">
    <property type="entry name" value="F-box"/>
    <property type="match status" value="1"/>
</dbReference>
<evidence type="ECO:0000259" key="2">
    <source>
        <dbReference type="Pfam" id="PF03478"/>
    </source>
</evidence>
<evidence type="ECO:0000259" key="1">
    <source>
        <dbReference type="Pfam" id="PF00646"/>
    </source>
</evidence>
<dbReference type="Gene3D" id="1.20.1280.50">
    <property type="match status" value="1"/>
</dbReference>
<organism evidence="3 4">
    <name type="scientific">Heracleum sosnowskyi</name>
    <dbReference type="NCBI Taxonomy" id="360622"/>
    <lineage>
        <taxon>Eukaryota</taxon>
        <taxon>Viridiplantae</taxon>
        <taxon>Streptophyta</taxon>
        <taxon>Embryophyta</taxon>
        <taxon>Tracheophyta</taxon>
        <taxon>Spermatophyta</taxon>
        <taxon>Magnoliopsida</taxon>
        <taxon>eudicotyledons</taxon>
        <taxon>Gunneridae</taxon>
        <taxon>Pentapetalae</taxon>
        <taxon>asterids</taxon>
        <taxon>campanulids</taxon>
        <taxon>Apiales</taxon>
        <taxon>Apiaceae</taxon>
        <taxon>Apioideae</taxon>
        <taxon>apioid superclade</taxon>
        <taxon>Tordylieae</taxon>
        <taxon>Tordyliinae</taxon>
        <taxon>Heracleum</taxon>
    </lineage>
</organism>
<feature type="domain" description="KIB1-4 beta-propeller" evidence="2">
    <location>
        <begin position="198"/>
        <end position="435"/>
    </location>
</feature>
<dbReference type="EMBL" id="JAUIZM010000011">
    <property type="protein sequence ID" value="KAK1355562.1"/>
    <property type="molecule type" value="Genomic_DNA"/>
</dbReference>
<dbReference type="Pfam" id="PF03478">
    <property type="entry name" value="Beta-prop_KIB1-4"/>
    <property type="match status" value="1"/>
</dbReference>
<evidence type="ECO:0008006" key="5">
    <source>
        <dbReference type="Google" id="ProtNLM"/>
    </source>
</evidence>
<dbReference type="AlphaFoldDB" id="A0AAD8M0Z5"/>
<dbReference type="InterPro" id="IPR036047">
    <property type="entry name" value="F-box-like_dom_sf"/>
</dbReference>
<sequence>MRPERAACIHRRILLTLLVHRKTIRAEKIVRDKKDMFSFNYEETKMFVLFILCYPFFIGTSQLQESQDTYFYSLPEPKDDLENKIKEHEHEDEEQVDMNLWSELDVNLLGEILSRLCLTDQARFRVVCKNWLAAHPINITKSLPWYLTFDHSRPPVTRRFEFQLYDPSSPNLALVHNIALATFGIPCSSYMEIGATLKHNWLFICTRNQRLFFWTRRYFLLFSPFTRKIITLPRFDYPCRFKYFMSTFSTEPDSPDCIFFLLGTCHADKIAVLTYRNGDKEWTAKQFNTVTDFVPCPCDLVYHRGMLYIVSPLGQLASYNIANGEFKFEHLLVNRRFVQNIISSMKHKVLVLNGELMILYFESHAEQNATLLGKQCIRRYNWLKKGWIPVSTLGDKSLFVNDKAFKFATIDKKDKINGVLPNKIYYFFDGGCLVYSIEEGELVEFKSICSDSLEDGGGDLNEYKNYFGTTFSDTNKSIYWLEPPCVRVCPFPKS</sequence>
<dbReference type="PANTHER" id="PTHR33110">
    <property type="entry name" value="F-BOX/KELCH-REPEAT PROTEIN-RELATED"/>
    <property type="match status" value="1"/>
</dbReference>
<reference evidence="3" key="2">
    <citation type="submission" date="2023-05" db="EMBL/GenBank/DDBJ databases">
        <authorList>
            <person name="Schelkunov M.I."/>
        </authorList>
    </citation>
    <scope>NUCLEOTIDE SEQUENCE</scope>
    <source>
        <strain evidence="3">Hsosn_3</strain>
        <tissue evidence="3">Leaf</tissue>
    </source>
</reference>
<dbReference type="InterPro" id="IPR001810">
    <property type="entry name" value="F-box_dom"/>
</dbReference>